<keyword evidence="6" id="KW-0677">Repeat</keyword>
<keyword evidence="7" id="KW-1133">Transmembrane helix</keyword>
<evidence type="ECO:0000256" key="6">
    <source>
        <dbReference type="ARBA" id="ARBA00022737"/>
    </source>
</evidence>
<dbReference type="PANTHER" id="PTHR48063">
    <property type="entry name" value="LRR RECEPTOR-LIKE KINASE"/>
    <property type="match status" value="1"/>
</dbReference>
<evidence type="ECO:0000256" key="1">
    <source>
        <dbReference type="ARBA" id="ARBA00004479"/>
    </source>
</evidence>
<dbReference type="InterPro" id="IPR046956">
    <property type="entry name" value="RLP23-like"/>
</dbReference>
<dbReference type="GO" id="GO:0016020">
    <property type="term" value="C:membrane"/>
    <property type="evidence" value="ECO:0007669"/>
    <property type="project" value="UniProtKB-SubCell"/>
</dbReference>
<keyword evidence="5" id="KW-0732">Signal</keyword>
<dbReference type="SUPFAM" id="SSF52058">
    <property type="entry name" value="L domain-like"/>
    <property type="match status" value="1"/>
</dbReference>
<protein>
    <submittedName>
        <fullName evidence="11">Uncharacterized protein</fullName>
    </submittedName>
</protein>
<dbReference type="AlphaFoldDB" id="A0AAQ3SJN4"/>
<feature type="region of interest" description="Disordered" evidence="10">
    <location>
        <begin position="338"/>
        <end position="433"/>
    </location>
</feature>
<organism evidence="11 12">
    <name type="scientific">Paspalum notatum var. saurae</name>
    <dbReference type="NCBI Taxonomy" id="547442"/>
    <lineage>
        <taxon>Eukaryota</taxon>
        <taxon>Viridiplantae</taxon>
        <taxon>Streptophyta</taxon>
        <taxon>Embryophyta</taxon>
        <taxon>Tracheophyta</taxon>
        <taxon>Spermatophyta</taxon>
        <taxon>Magnoliopsida</taxon>
        <taxon>Liliopsida</taxon>
        <taxon>Poales</taxon>
        <taxon>Poaceae</taxon>
        <taxon>PACMAD clade</taxon>
        <taxon>Panicoideae</taxon>
        <taxon>Andropogonodae</taxon>
        <taxon>Paspaleae</taxon>
        <taxon>Paspalinae</taxon>
        <taxon>Paspalum</taxon>
    </lineage>
</organism>
<dbReference type="FunFam" id="3.80.10.10:FF:000722">
    <property type="entry name" value="Leucine-rich repeat receptor-like protein kinase"/>
    <property type="match status" value="1"/>
</dbReference>
<proteinExistence type="predicted"/>
<keyword evidence="9" id="KW-0325">Glycoprotein</keyword>
<feature type="region of interest" description="Disordered" evidence="10">
    <location>
        <begin position="124"/>
        <end position="145"/>
    </location>
</feature>
<accession>A0AAQ3SJN4</accession>
<evidence type="ECO:0000256" key="5">
    <source>
        <dbReference type="ARBA" id="ARBA00022729"/>
    </source>
</evidence>
<dbReference type="Pfam" id="PF00560">
    <property type="entry name" value="LRR_1"/>
    <property type="match status" value="4"/>
</dbReference>
<keyword evidence="12" id="KW-1185">Reference proteome</keyword>
<dbReference type="Gene3D" id="3.80.10.10">
    <property type="entry name" value="Ribonuclease Inhibitor"/>
    <property type="match status" value="1"/>
</dbReference>
<sequence length="766" mass="85527">MTLALDCTSRALDALSFSRAFSSTSRNIKRSQQIRYEHAFSPMFQSCGKIPLGWRQFGNNATRHKLIRQDTSKLLELSNNDLNFMSLLNHTAGTRKGARMLAAELTPVPGSNQAPELCDATTGKQLRHEDPPSIPAPKFHFSKQKPKGAEIDSGIEMLHTSYLCNRADELAWHTQLWVSQIDSRCDPVRNLIQLRQHLRLKIKPIPAPQGRAFQSEPSKHLCLIKWPISLRFVEDIREPVVLQSIFCSHNETIWVLASQELQDDGFQRKHIGFWTNGPGLLVAVDYGLWVSCVQECKPRRDLKDDLEPEEPNSINELRFLLNPDRIWVAQAGAASGGRNVRLRRPGAVRRQGHAPRRRPGREAGPEVAGAAEALRRAAAPEVTGGRGAAPAGEDAPEVAPGSCAGGRRQPGRRAERDSRAAQASAAPSGWAAEALGGAGGRARRRWRRRASRIFVLIDIDRSNNSLSGEFPCPEQNYKCLVFLDLARNNFSGTVPMRIGNLVGLHFLRLSHKKFSGEIPESITDLRCLQYLDIADNVLSGSLPRHLSSFTLMILNYWAGRPQETWPCNLYDPPSVYHGASLLSGELPEDLGNLNGLQILNLSWNQLSGNVPSRIGSMKSLESLDLSRNMLSREIPASLSNLTFLGYLDLSYNNLIGRIPSGTQLDTLYAYEPTMYDGNIGLCGAPLKRNCSSNNASIEQDHSRRMEETPVVELETFGLVLDWDSLWVFGKPWRFAYFHLFDKLHNEAHVFVFVNLARLTRKETTTN</sequence>
<feature type="compositionally biased region" description="Basic residues" evidence="10">
    <location>
        <begin position="340"/>
        <end position="359"/>
    </location>
</feature>
<keyword evidence="8" id="KW-0472">Membrane</keyword>
<dbReference type="PANTHER" id="PTHR48063:SF40">
    <property type="entry name" value="LEUCINE-RICH REPEAT-CONTAINING N-TERMINAL PLANT-TYPE DOMAIN-CONTAINING PROTEIN"/>
    <property type="match status" value="1"/>
</dbReference>
<keyword evidence="2" id="KW-0597">Phosphoprotein</keyword>
<evidence type="ECO:0000256" key="3">
    <source>
        <dbReference type="ARBA" id="ARBA00022614"/>
    </source>
</evidence>
<evidence type="ECO:0000256" key="4">
    <source>
        <dbReference type="ARBA" id="ARBA00022692"/>
    </source>
</evidence>
<comment type="subcellular location">
    <subcellularLocation>
        <location evidence="1">Membrane</location>
        <topology evidence="1">Single-pass type I membrane protein</topology>
    </subcellularLocation>
</comment>
<evidence type="ECO:0000313" key="11">
    <source>
        <dbReference type="EMBL" id="WVZ51093.1"/>
    </source>
</evidence>
<reference evidence="11 12" key="1">
    <citation type="submission" date="2024-02" db="EMBL/GenBank/DDBJ databases">
        <title>High-quality chromosome-scale genome assembly of Pensacola bahiagrass (Paspalum notatum Flugge var. saurae).</title>
        <authorList>
            <person name="Vega J.M."/>
            <person name="Podio M."/>
            <person name="Orjuela J."/>
            <person name="Siena L.A."/>
            <person name="Pessino S.C."/>
            <person name="Combes M.C."/>
            <person name="Mariac C."/>
            <person name="Albertini E."/>
            <person name="Pupilli F."/>
            <person name="Ortiz J.P.A."/>
            <person name="Leblanc O."/>
        </authorList>
    </citation>
    <scope>NUCLEOTIDE SEQUENCE [LARGE SCALE GENOMIC DNA]</scope>
    <source>
        <strain evidence="11">R1</strain>
        <tissue evidence="11">Leaf</tissue>
    </source>
</reference>
<evidence type="ECO:0000256" key="2">
    <source>
        <dbReference type="ARBA" id="ARBA00022553"/>
    </source>
</evidence>
<keyword evidence="4" id="KW-0812">Transmembrane</keyword>
<dbReference type="InterPro" id="IPR032675">
    <property type="entry name" value="LRR_dom_sf"/>
</dbReference>
<dbReference type="FunFam" id="3.80.10.10:FF:000041">
    <property type="entry name" value="LRR receptor-like serine/threonine-protein kinase ERECTA"/>
    <property type="match status" value="1"/>
</dbReference>
<dbReference type="EMBL" id="CP144745">
    <property type="protein sequence ID" value="WVZ51093.1"/>
    <property type="molecule type" value="Genomic_DNA"/>
</dbReference>
<name>A0AAQ3SJN4_PASNO</name>
<feature type="compositionally biased region" description="Low complexity" evidence="10">
    <location>
        <begin position="420"/>
        <end position="433"/>
    </location>
</feature>
<feature type="compositionally biased region" description="Low complexity" evidence="10">
    <location>
        <begin position="365"/>
        <end position="379"/>
    </location>
</feature>
<evidence type="ECO:0000256" key="8">
    <source>
        <dbReference type="ARBA" id="ARBA00023136"/>
    </source>
</evidence>
<dbReference type="InterPro" id="IPR001611">
    <property type="entry name" value="Leu-rich_rpt"/>
</dbReference>
<keyword evidence="3" id="KW-0433">Leucine-rich repeat</keyword>
<evidence type="ECO:0000313" key="12">
    <source>
        <dbReference type="Proteomes" id="UP001341281"/>
    </source>
</evidence>
<evidence type="ECO:0000256" key="10">
    <source>
        <dbReference type="SAM" id="MobiDB-lite"/>
    </source>
</evidence>
<gene>
    <name evidence="11" type="ORF">U9M48_002271</name>
</gene>
<dbReference type="Proteomes" id="UP001341281">
    <property type="component" value="Chromosome 01"/>
</dbReference>
<evidence type="ECO:0000256" key="7">
    <source>
        <dbReference type="ARBA" id="ARBA00022989"/>
    </source>
</evidence>
<evidence type="ECO:0000256" key="9">
    <source>
        <dbReference type="ARBA" id="ARBA00023180"/>
    </source>
</evidence>